<dbReference type="Proteomes" id="UP001605989">
    <property type="component" value="Unassembled WGS sequence"/>
</dbReference>
<gene>
    <name evidence="3" type="ORF">ACGTZG_12185</name>
</gene>
<dbReference type="PROSITE" id="PS50943">
    <property type="entry name" value="HTH_CROC1"/>
    <property type="match status" value="1"/>
</dbReference>
<name>A0ABW7DRE0_9FIRM</name>
<dbReference type="PANTHER" id="PTHR46558">
    <property type="entry name" value="TRACRIPTIONAL REGULATORY PROTEIN-RELATED-RELATED"/>
    <property type="match status" value="1"/>
</dbReference>
<comment type="caution">
    <text evidence="3">The sequence shown here is derived from an EMBL/GenBank/DDBJ whole genome shotgun (WGS) entry which is preliminary data.</text>
</comment>
<dbReference type="RefSeq" id="WP_113855528.1">
    <property type="nucleotide sequence ID" value="NZ_CP011940.1"/>
</dbReference>
<dbReference type="CDD" id="cd00093">
    <property type="entry name" value="HTH_XRE"/>
    <property type="match status" value="1"/>
</dbReference>
<evidence type="ECO:0000256" key="1">
    <source>
        <dbReference type="ARBA" id="ARBA00023125"/>
    </source>
</evidence>
<dbReference type="EMBL" id="JBIEKR010000012">
    <property type="protein sequence ID" value="MFG6273943.1"/>
    <property type="molecule type" value="Genomic_DNA"/>
</dbReference>
<dbReference type="Gene3D" id="1.10.260.40">
    <property type="entry name" value="lambda repressor-like DNA-binding domains"/>
    <property type="match status" value="1"/>
</dbReference>
<dbReference type="Pfam" id="PF01381">
    <property type="entry name" value="HTH_3"/>
    <property type="match status" value="1"/>
</dbReference>
<dbReference type="SMART" id="SM00530">
    <property type="entry name" value="HTH_XRE"/>
    <property type="match status" value="1"/>
</dbReference>
<keyword evidence="1" id="KW-0238">DNA-binding</keyword>
<dbReference type="InterPro" id="IPR010982">
    <property type="entry name" value="Lambda_DNA-bd_dom_sf"/>
</dbReference>
<sequence>MFERLKALRKEQGLTCEAMAEALGLETKSAYSKKENGSTKFSLDDAKKVSAILGKSIEDIFFTNEVSLEDTKKR</sequence>
<proteinExistence type="predicted"/>
<protein>
    <submittedName>
        <fullName evidence="3">Helix-turn-helix transcriptional regulator</fullName>
    </submittedName>
</protein>
<feature type="domain" description="HTH cro/C1-type" evidence="2">
    <location>
        <begin position="5"/>
        <end position="60"/>
    </location>
</feature>
<accession>A0ABW7DRE0</accession>
<dbReference type="InterPro" id="IPR001387">
    <property type="entry name" value="Cro/C1-type_HTH"/>
</dbReference>
<dbReference type="PANTHER" id="PTHR46558:SF4">
    <property type="entry name" value="DNA-BIDING PHAGE PROTEIN"/>
    <property type="match status" value="1"/>
</dbReference>
<evidence type="ECO:0000313" key="3">
    <source>
        <dbReference type="EMBL" id="MFG6273943.1"/>
    </source>
</evidence>
<dbReference type="SUPFAM" id="SSF47413">
    <property type="entry name" value="lambda repressor-like DNA-binding domains"/>
    <property type="match status" value="1"/>
</dbReference>
<evidence type="ECO:0000313" key="4">
    <source>
        <dbReference type="Proteomes" id="UP001605989"/>
    </source>
</evidence>
<keyword evidence="4" id="KW-1185">Reference proteome</keyword>
<reference evidence="3 4" key="1">
    <citation type="submission" date="2024-10" db="EMBL/GenBank/DDBJ databases">
        <authorList>
            <person name="Sang B.-I."/>
            <person name="Prabhaharan D."/>
        </authorList>
    </citation>
    <scope>NUCLEOTIDE SEQUENCE [LARGE SCALE GENOMIC DNA]</scope>
    <source>
        <strain evidence="3 4">MH</strain>
    </source>
</reference>
<evidence type="ECO:0000259" key="2">
    <source>
        <dbReference type="PROSITE" id="PS50943"/>
    </source>
</evidence>
<organism evidence="3 4">
    <name type="scientific">Megasphaera hexanoica</name>
    <dbReference type="NCBI Taxonomy" id="1675036"/>
    <lineage>
        <taxon>Bacteria</taxon>
        <taxon>Bacillati</taxon>
        <taxon>Bacillota</taxon>
        <taxon>Negativicutes</taxon>
        <taxon>Veillonellales</taxon>
        <taxon>Veillonellaceae</taxon>
        <taxon>Megasphaera</taxon>
    </lineage>
</organism>